<gene>
    <name evidence="4" type="ORF">LCGC14_2790240</name>
</gene>
<reference evidence="4" key="1">
    <citation type="journal article" date="2015" name="Nature">
        <title>Complex archaea that bridge the gap between prokaryotes and eukaryotes.</title>
        <authorList>
            <person name="Spang A."/>
            <person name="Saw J.H."/>
            <person name="Jorgensen S.L."/>
            <person name="Zaremba-Niedzwiedzka K."/>
            <person name="Martijn J."/>
            <person name="Lind A.E."/>
            <person name="van Eijk R."/>
            <person name="Schleper C."/>
            <person name="Guy L."/>
            <person name="Ettema T.J."/>
        </authorList>
    </citation>
    <scope>NUCLEOTIDE SEQUENCE</scope>
</reference>
<comment type="subcellular location">
    <subcellularLocation>
        <location evidence="1">Membrane</location>
    </subcellularLocation>
</comment>
<dbReference type="InterPro" id="IPR050810">
    <property type="entry name" value="Bact_Secretion_Sys_Channel"/>
</dbReference>
<feature type="non-terminal residue" evidence="4">
    <location>
        <position position="1"/>
    </location>
</feature>
<proteinExistence type="predicted"/>
<dbReference type="GO" id="GO:0016020">
    <property type="term" value="C:membrane"/>
    <property type="evidence" value="ECO:0007669"/>
    <property type="project" value="UniProtKB-SubCell"/>
</dbReference>
<sequence length="348" mass="38674">FLYVIPQELTTIKLNLFSTIPIPKESFEGILKLILTHNGIGVKRLNPFLHQLYILKHDPSFIEAIINDPKDLNFLDDSAIICYLFSPKVEQLSASQTVLERFSDMKQTSVQAIKSNIVVIGSKATIERLVNLYEAVFKNSDGKIVKVVALDKVVPQEAEKVLQAFFSHTQKTRPSFYQQALDELSIVTQGTSLVLIGESALVERAEMVISDLEKQLDDPSEMVIFWYTCKNSDPAEIAEVLEKIYFSMSGAKIEEKIKVEQTRPIEGLPGSPKTNEPNRVSSIKESKTLTNNFIVDAKTGSILMVVKKDELNKLKSILKKVAEISPKVAGFLLEHASVLGLGALLLGA</sequence>
<dbReference type="PANTHER" id="PTHR30332:SF24">
    <property type="entry name" value="SECRETIN GSPD-RELATED"/>
    <property type="match status" value="1"/>
</dbReference>
<accession>A0A0F9BH33</accession>
<keyword evidence="3" id="KW-0472">Membrane</keyword>
<dbReference type="GO" id="GO:0009306">
    <property type="term" value="P:protein secretion"/>
    <property type="evidence" value="ECO:0007669"/>
    <property type="project" value="TreeGrafter"/>
</dbReference>
<keyword evidence="2" id="KW-0732">Signal</keyword>
<dbReference type="PANTHER" id="PTHR30332">
    <property type="entry name" value="PROBABLE GENERAL SECRETION PATHWAY PROTEIN D"/>
    <property type="match status" value="1"/>
</dbReference>
<evidence type="ECO:0008006" key="5">
    <source>
        <dbReference type="Google" id="ProtNLM"/>
    </source>
</evidence>
<name>A0A0F9BH33_9ZZZZ</name>
<evidence type="ECO:0000313" key="4">
    <source>
        <dbReference type="EMBL" id="KKK83751.1"/>
    </source>
</evidence>
<evidence type="ECO:0000256" key="1">
    <source>
        <dbReference type="ARBA" id="ARBA00004370"/>
    </source>
</evidence>
<evidence type="ECO:0000256" key="3">
    <source>
        <dbReference type="ARBA" id="ARBA00023136"/>
    </source>
</evidence>
<organism evidence="4">
    <name type="scientific">marine sediment metagenome</name>
    <dbReference type="NCBI Taxonomy" id="412755"/>
    <lineage>
        <taxon>unclassified sequences</taxon>
        <taxon>metagenomes</taxon>
        <taxon>ecological metagenomes</taxon>
    </lineage>
</organism>
<dbReference type="EMBL" id="LAZR01052077">
    <property type="protein sequence ID" value="KKK83751.1"/>
    <property type="molecule type" value="Genomic_DNA"/>
</dbReference>
<dbReference type="GO" id="GO:0015627">
    <property type="term" value="C:type II protein secretion system complex"/>
    <property type="evidence" value="ECO:0007669"/>
    <property type="project" value="TreeGrafter"/>
</dbReference>
<comment type="caution">
    <text evidence="4">The sequence shown here is derived from an EMBL/GenBank/DDBJ whole genome shotgun (WGS) entry which is preliminary data.</text>
</comment>
<protein>
    <recommendedName>
        <fullName evidence="5">NolW-like domain-containing protein</fullName>
    </recommendedName>
</protein>
<dbReference type="AlphaFoldDB" id="A0A0F9BH33"/>
<evidence type="ECO:0000256" key="2">
    <source>
        <dbReference type="ARBA" id="ARBA00022729"/>
    </source>
</evidence>